<feature type="domain" description="Carbohydrate kinase PfkB" evidence="6">
    <location>
        <begin position="52"/>
        <end position="267"/>
    </location>
</feature>
<dbReference type="PRINTS" id="PR00990">
    <property type="entry name" value="RIBOKINASE"/>
</dbReference>
<keyword evidence="2 4" id="KW-0808">Transferase</keyword>
<organism evidence="7 8">
    <name type="scientific">Fistulifera solaris</name>
    <name type="common">Oleaginous diatom</name>
    <dbReference type="NCBI Taxonomy" id="1519565"/>
    <lineage>
        <taxon>Eukaryota</taxon>
        <taxon>Sar</taxon>
        <taxon>Stramenopiles</taxon>
        <taxon>Ochrophyta</taxon>
        <taxon>Bacillariophyta</taxon>
        <taxon>Bacillariophyceae</taxon>
        <taxon>Bacillariophycidae</taxon>
        <taxon>Naviculales</taxon>
        <taxon>Naviculaceae</taxon>
        <taxon>Fistulifera</taxon>
    </lineage>
</organism>
<feature type="domain" description="Carbohydrate kinase PfkB" evidence="6">
    <location>
        <begin position="391"/>
        <end position="445"/>
    </location>
</feature>
<dbReference type="PROSITE" id="PS00584">
    <property type="entry name" value="PFKB_KINASES_2"/>
    <property type="match status" value="1"/>
</dbReference>
<proteinExistence type="inferred from homology"/>
<gene>
    <name evidence="7" type="ORF">FisN_12Lh151</name>
</gene>
<dbReference type="OrthoDB" id="204058at2759"/>
<keyword evidence="8" id="KW-1185">Reference proteome</keyword>
<accession>A0A1Z5JME7</accession>
<evidence type="ECO:0000313" key="8">
    <source>
        <dbReference type="Proteomes" id="UP000198406"/>
    </source>
</evidence>
<reference evidence="7 8" key="1">
    <citation type="journal article" date="2015" name="Plant Cell">
        <title>Oil accumulation by the oleaginous diatom Fistulifera solaris as revealed by the genome and transcriptome.</title>
        <authorList>
            <person name="Tanaka T."/>
            <person name="Maeda Y."/>
            <person name="Veluchamy A."/>
            <person name="Tanaka M."/>
            <person name="Abida H."/>
            <person name="Marechal E."/>
            <person name="Bowler C."/>
            <person name="Muto M."/>
            <person name="Sunaga Y."/>
            <person name="Tanaka M."/>
            <person name="Yoshino T."/>
            <person name="Taniguchi T."/>
            <person name="Fukuda Y."/>
            <person name="Nemoto M."/>
            <person name="Matsumoto M."/>
            <person name="Wong P.S."/>
            <person name="Aburatani S."/>
            <person name="Fujibuchi W."/>
        </authorList>
    </citation>
    <scope>NUCLEOTIDE SEQUENCE [LARGE SCALE GENOMIC DNA]</scope>
    <source>
        <strain evidence="7 8">JPCC DA0580</strain>
    </source>
</reference>
<dbReference type="Pfam" id="PF00294">
    <property type="entry name" value="PfkB"/>
    <property type="match status" value="2"/>
</dbReference>
<feature type="chain" id="PRO_5012170537" description="Carbohydrate kinase PfkB domain-containing protein" evidence="5">
    <location>
        <begin position="21"/>
        <end position="483"/>
    </location>
</feature>
<comment type="caution">
    <text evidence="7">The sequence shown here is derived from an EMBL/GenBank/DDBJ whole genome shotgun (WGS) entry which is preliminary data.</text>
</comment>
<evidence type="ECO:0000313" key="7">
    <source>
        <dbReference type="EMBL" id="GAX15149.1"/>
    </source>
</evidence>
<dbReference type="InParanoid" id="A0A1Z5JME7"/>
<keyword evidence="3 4" id="KW-0418">Kinase</keyword>
<dbReference type="PANTHER" id="PTHR42774:SF3">
    <property type="entry name" value="KETOHEXOKINASE"/>
    <property type="match status" value="1"/>
</dbReference>
<evidence type="ECO:0000256" key="1">
    <source>
        <dbReference type="ARBA" id="ARBA00010688"/>
    </source>
</evidence>
<dbReference type="SUPFAM" id="SSF53613">
    <property type="entry name" value="Ribokinase-like"/>
    <property type="match status" value="1"/>
</dbReference>
<dbReference type="Proteomes" id="UP000198406">
    <property type="component" value="Unassembled WGS sequence"/>
</dbReference>
<dbReference type="InterPro" id="IPR029056">
    <property type="entry name" value="Ribokinase-like"/>
</dbReference>
<dbReference type="PANTHER" id="PTHR42774">
    <property type="entry name" value="PHOSPHOTRANSFERASE SYSTEM TRANSPORT PROTEIN"/>
    <property type="match status" value="1"/>
</dbReference>
<dbReference type="Gene3D" id="3.40.1190.20">
    <property type="match status" value="1"/>
</dbReference>
<dbReference type="GO" id="GO:0016301">
    <property type="term" value="F:kinase activity"/>
    <property type="evidence" value="ECO:0007669"/>
    <property type="project" value="UniProtKB-KW"/>
</dbReference>
<evidence type="ECO:0000256" key="2">
    <source>
        <dbReference type="ARBA" id="ARBA00022679"/>
    </source>
</evidence>
<protein>
    <recommendedName>
        <fullName evidence="6">Carbohydrate kinase PfkB domain-containing protein</fullName>
    </recommendedName>
</protein>
<feature type="signal peptide" evidence="5">
    <location>
        <begin position="1"/>
        <end position="20"/>
    </location>
</feature>
<name>A0A1Z5JME7_FISSO</name>
<dbReference type="InterPro" id="IPR002139">
    <property type="entry name" value="Ribo/fructo_kinase"/>
</dbReference>
<dbReference type="AlphaFoldDB" id="A0A1Z5JME7"/>
<evidence type="ECO:0000256" key="3">
    <source>
        <dbReference type="ARBA" id="ARBA00022777"/>
    </source>
</evidence>
<keyword evidence="5" id="KW-0732">Signal</keyword>
<sequence length="483" mass="53853">MIHYWKTLLSWIFVCQPSYAFPGVRHINQQYFVPPTTRRYHSRSLMSHEKVILVIGACGMDRLLSVSHYPTPDAKVRTTVYHEVGGGNAANTATAMARLSRAAIFRESFYRIQLCTKVGDDYVGRQIMADLEAEGVDLSSPLFRVGIEGSTTAFTTIVVSEDEHTRTCIHTPGTCGELTLDELQQVDRDELFQNVVLLHTDARHTDVALELAREAQKRGIPVSLDVEKDRNSKALDALLDVASIVLTNADQLEDYLTKLTREMEDSRERSPLMPTSVCHDDKIEEADAKLLAHLIRPSAFFTRWYNQIGKEIVITRGSQGSALIRCDSIQIKEENKQIMPVNEVSVSVSVFDNGVMRASVKQVFSDVNDEKEDVLCTARYHLETAGILSNAEIVDTTGAGDAFFGAFLLAKLHSELKHKPRLALSFASWVAGRKLGGPGARTAIPRAHEVDEELGEDIEQMQRSLQLCVGGFRFDSRRTMNAP</sequence>
<dbReference type="InterPro" id="IPR052562">
    <property type="entry name" value="Ketohexokinase-related"/>
</dbReference>
<comment type="similarity">
    <text evidence="1 4">Belongs to the carbohydrate kinase PfkB family.</text>
</comment>
<evidence type="ECO:0000259" key="6">
    <source>
        <dbReference type="Pfam" id="PF00294"/>
    </source>
</evidence>
<dbReference type="EMBL" id="BDSP01000087">
    <property type="protein sequence ID" value="GAX15149.1"/>
    <property type="molecule type" value="Genomic_DNA"/>
</dbReference>
<evidence type="ECO:0000256" key="4">
    <source>
        <dbReference type="RuleBase" id="RU003704"/>
    </source>
</evidence>
<dbReference type="InterPro" id="IPR011611">
    <property type="entry name" value="PfkB_dom"/>
</dbReference>
<evidence type="ECO:0000256" key="5">
    <source>
        <dbReference type="SAM" id="SignalP"/>
    </source>
</evidence>
<dbReference type="InterPro" id="IPR002173">
    <property type="entry name" value="Carboh/pur_kinase_PfkB_CS"/>
</dbReference>